<gene>
    <name evidence="2" type="ORF">B0T24DRAFT_25640</name>
</gene>
<accession>A0AAE0NJU8</accession>
<reference evidence="2" key="1">
    <citation type="journal article" date="2023" name="Mol. Phylogenet. Evol.">
        <title>Genome-scale phylogeny and comparative genomics of the fungal order Sordariales.</title>
        <authorList>
            <person name="Hensen N."/>
            <person name="Bonometti L."/>
            <person name="Westerberg I."/>
            <person name="Brannstrom I.O."/>
            <person name="Guillou S."/>
            <person name="Cros-Aarteil S."/>
            <person name="Calhoun S."/>
            <person name="Haridas S."/>
            <person name="Kuo A."/>
            <person name="Mondo S."/>
            <person name="Pangilinan J."/>
            <person name="Riley R."/>
            <person name="LaButti K."/>
            <person name="Andreopoulos B."/>
            <person name="Lipzen A."/>
            <person name="Chen C."/>
            <person name="Yan M."/>
            <person name="Daum C."/>
            <person name="Ng V."/>
            <person name="Clum A."/>
            <person name="Steindorff A."/>
            <person name="Ohm R.A."/>
            <person name="Martin F."/>
            <person name="Silar P."/>
            <person name="Natvig D.O."/>
            <person name="Lalanne C."/>
            <person name="Gautier V."/>
            <person name="Ament-Velasquez S.L."/>
            <person name="Kruys A."/>
            <person name="Hutchinson M.I."/>
            <person name="Powell A.J."/>
            <person name="Barry K."/>
            <person name="Miller A.N."/>
            <person name="Grigoriev I.V."/>
            <person name="Debuchy R."/>
            <person name="Gladieux P."/>
            <person name="Hiltunen Thoren M."/>
            <person name="Johannesson H."/>
        </authorList>
    </citation>
    <scope>NUCLEOTIDE SEQUENCE</scope>
    <source>
        <strain evidence="2">CBS 958.72</strain>
    </source>
</reference>
<feature type="signal peptide" evidence="1">
    <location>
        <begin position="1"/>
        <end position="22"/>
    </location>
</feature>
<evidence type="ECO:0000313" key="3">
    <source>
        <dbReference type="Proteomes" id="UP001287356"/>
    </source>
</evidence>
<name>A0AAE0NJU8_9PEZI</name>
<reference evidence="2" key="2">
    <citation type="submission" date="2023-06" db="EMBL/GenBank/DDBJ databases">
        <authorList>
            <consortium name="Lawrence Berkeley National Laboratory"/>
            <person name="Haridas S."/>
            <person name="Hensen N."/>
            <person name="Bonometti L."/>
            <person name="Westerberg I."/>
            <person name="Brannstrom I.O."/>
            <person name="Guillou S."/>
            <person name="Cros-Aarteil S."/>
            <person name="Calhoun S."/>
            <person name="Kuo A."/>
            <person name="Mondo S."/>
            <person name="Pangilinan J."/>
            <person name="Riley R."/>
            <person name="Labutti K."/>
            <person name="Andreopoulos B."/>
            <person name="Lipzen A."/>
            <person name="Chen C."/>
            <person name="Yanf M."/>
            <person name="Daum C."/>
            <person name="Ng V."/>
            <person name="Clum A."/>
            <person name="Steindorff A."/>
            <person name="Ohm R."/>
            <person name="Martin F."/>
            <person name="Silar P."/>
            <person name="Natvig D."/>
            <person name="Lalanne C."/>
            <person name="Gautier V."/>
            <person name="Ament-Velasquez S.L."/>
            <person name="Kruys A."/>
            <person name="Hutchinson M.I."/>
            <person name="Powell A.J."/>
            <person name="Barry K."/>
            <person name="Miller A.N."/>
            <person name="Grigoriev I.V."/>
            <person name="Debuchy R."/>
            <person name="Gladieux P."/>
            <person name="Thoren M.H."/>
            <person name="Johannesson H."/>
        </authorList>
    </citation>
    <scope>NUCLEOTIDE SEQUENCE</scope>
    <source>
        <strain evidence="2">CBS 958.72</strain>
    </source>
</reference>
<keyword evidence="3" id="KW-1185">Reference proteome</keyword>
<proteinExistence type="predicted"/>
<dbReference type="AlphaFoldDB" id="A0AAE0NJU8"/>
<sequence length="175" mass="19763">MFPLLLLLHACNMLVHFPPSSCCKAQKPSSGPCFFGGRDGGLFPRQRVTLGSTNVSFAIPPDLSSSHEHHITQGTWHARLRATSVPLSRECRRRGGSAFFFFFSHRIYSVSVSRTLIIRYMTEIKGNPPFSPKTSVSKEHEKNRYRMQYSASVFGHLGCSVLTRCKFRTSQSNNY</sequence>
<dbReference type="Proteomes" id="UP001287356">
    <property type="component" value="Unassembled WGS sequence"/>
</dbReference>
<dbReference type="EMBL" id="JAULSN010000001">
    <property type="protein sequence ID" value="KAK3382856.1"/>
    <property type="molecule type" value="Genomic_DNA"/>
</dbReference>
<evidence type="ECO:0000313" key="2">
    <source>
        <dbReference type="EMBL" id="KAK3382856.1"/>
    </source>
</evidence>
<comment type="caution">
    <text evidence="2">The sequence shown here is derived from an EMBL/GenBank/DDBJ whole genome shotgun (WGS) entry which is preliminary data.</text>
</comment>
<keyword evidence="1" id="KW-0732">Signal</keyword>
<protein>
    <recommendedName>
        <fullName evidence="4">Secreted protein</fullName>
    </recommendedName>
</protein>
<evidence type="ECO:0008006" key="4">
    <source>
        <dbReference type="Google" id="ProtNLM"/>
    </source>
</evidence>
<evidence type="ECO:0000256" key="1">
    <source>
        <dbReference type="SAM" id="SignalP"/>
    </source>
</evidence>
<feature type="chain" id="PRO_5041914162" description="Secreted protein" evidence="1">
    <location>
        <begin position="23"/>
        <end position="175"/>
    </location>
</feature>
<organism evidence="2 3">
    <name type="scientific">Lasiosphaeria ovina</name>
    <dbReference type="NCBI Taxonomy" id="92902"/>
    <lineage>
        <taxon>Eukaryota</taxon>
        <taxon>Fungi</taxon>
        <taxon>Dikarya</taxon>
        <taxon>Ascomycota</taxon>
        <taxon>Pezizomycotina</taxon>
        <taxon>Sordariomycetes</taxon>
        <taxon>Sordariomycetidae</taxon>
        <taxon>Sordariales</taxon>
        <taxon>Lasiosphaeriaceae</taxon>
        <taxon>Lasiosphaeria</taxon>
    </lineage>
</organism>